<accession>A0A2P6MJL4</accession>
<dbReference type="CDD" id="cd02976">
    <property type="entry name" value="NrdH"/>
    <property type="match status" value="1"/>
</dbReference>
<dbReference type="SUPFAM" id="SSF52833">
    <property type="entry name" value="Thioredoxin-like"/>
    <property type="match status" value="1"/>
</dbReference>
<dbReference type="InterPro" id="IPR002109">
    <property type="entry name" value="Glutaredoxin"/>
</dbReference>
<dbReference type="InterPro" id="IPR036249">
    <property type="entry name" value="Thioredoxin-like_sf"/>
</dbReference>
<name>A0A2P6MJL4_ALKUR</name>
<evidence type="ECO:0000313" key="3">
    <source>
        <dbReference type="Proteomes" id="UP000243650"/>
    </source>
</evidence>
<keyword evidence="3" id="KW-1185">Reference proteome</keyword>
<dbReference type="RefSeq" id="WP_105958116.1">
    <property type="nucleotide sequence ID" value="NZ_PVNS01000003.1"/>
</dbReference>
<dbReference type="Proteomes" id="UP000243650">
    <property type="component" value="Unassembled WGS sequence"/>
</dbReference>
<proteinExistence type="predicted"/>
<protein>
    <submittedName>
        <fullName evidence="2">NrdH-redoxin</fullName>
    </submittedName>
</protein>
<sequence>MSVRLYTTNDCIECNFVKQALDARGVPYEVRNVREDAQYQEEVEALGYLGVPVMVYQGEAVKGMVPELEALIEKAAADQAE</sequence>
<reference evidence="2 3" key="1">
    <citation type="submission" date="2018-03" db="EMBL/GenBank/DDBJ databases">
        <title>Bacillus urumqiensis sp. nov., a moderately haloalkaliphilic bacterium isolated from a salt lake.</title>
        <authorList>
            <person name="Zhao B."/>
            <person name="Liao Z."/>
        </authorList>
    </citation>
    <scope>NUCLEOTIDE SEQUENCE [LARGE SCALE GENOMIC DNA]</scope>
    <source>
        <strain evidence="2 3">BZ-SZ-XJ18</strain>
    </source>
</reference>
<dbReference type="PROSITE" id="PS51354">
    <property type="entry name" value="GLUTAREDOXIN_2"/>
    <property type="match status" value="1"/>
</dbReference>
<comment type="caution">
    <text evidence="2">The sequence shown here is derived from an EMBL/GenBank/DDBJ whole genome shotgun (WGS) entry which is preliminary data.</text>
</comment>
<dbReference type="Gene3D" id="3.40.30.10">
    <property type="entry name" value="Glutaredoxin"/>
    <property type="match status" value="1"/>
</dbReference>
<organism evidence="2 3">
    <name type="scientific">Alkalicoccus urumqiensis</name>
    <name type="common">Bacillus urumqiensis</name>
    <dbReference type="NCBI Taxonomy" id="1548213"/>
    <lineage>
        <taxon>Bacteria</taxon>
        <taxon>Bacillati</taxon>
        <taxon>Bacillota</taxon>
        <taxon>Bacilli</taxon>
        <taxon>Bacillales</taxon>
        <taxon>Bacillaceae</taxon>
        <taxon>Alkalicoccus</taxon>
    </lineage>
</organism>
<evidence type="ECO:0000313" key="2">
    <source>
        <dbReference type="EMBL" id="PRO66478.1"/>
    </source>
</evidence>
<evidence type="ECO:0000259" key="1">
    <source>
        <dbReference type="Pfam" id="PF00462"/>
    </source>
</evidence>
<feature type="domain" description="Glutaredoxin" evidence="1">
    <location>
        <begin position="3"/>
        <end position="60"/>
    </location>
</feature>
<dbReference type="Pfam" id="PF00462">
    <property type="entry name" value="Glutaredoxin"/>
    <property type="match status" value="1"/>
</dbReference>
<gene>
    <name evidence="2" type="ORF">C6I21_03820</name>
</gene>
<dbReference type="OrthoDB" id="9795531at2"/>
<dbReference type="AlphaFoldDB" id="A0A2P6MJL4"/>
<dbReference type="EMBL" id="PVNS01000003">
    <property type="protein sequence ID" value="PRO66478.1"/>
    <property type="molecule type" value="Genomic_DNA"/>
</dbReference>